<organism evidence="1 2">
    <name type="scientific">Patagioenas fasciata monilis</name>
    <dbReference type="NCBI Taxonomy" id="372326"/>
    <lineage>
        <taxon>Eukaryota</taxon>
        <taxon>Metazoa</taxon>
        <taxon>Chordata</taxon>
        <taxon>Craniata</taxon>
        <taxon>Vertebrata</taxon>
        <taxon>Euteleostomi</taxon>
        <taxon>Archelosauria</taxon>
        <taxon>Archosauria</taxon>
        <taxon>Dinosauria</taxon>
        <taxon>Saurischia</taxon>
        <taxon>Theropoda</taxon>
        <taxon>Coelurosauria</taxon>
        <taxon>Aves</taxon>
        <taxon>Neognathae</taxon>
        <taxon>Neoaves</taxon>
        <taxon>Columbimorphae</taxon>
        <taxon>Columbiformes</taxon>
        <taxon>Columbidae</taxon>
        <taxon>Patagioenas</taxon>
    </lineage>
</organism>
<reference evidence="1 2" key="1">
    <citation type="submission" date="2016-02" db="EMBL/GenBank/DDBJ databases">
        <title>Band-tailed pigeon sequencing and assembly.</title>
        <authorList>
            <person name="Soares A.E."/>
            <person name="Novak B.J."/>
            <person name="Rice E.S."/>
            <person name="O'Connell B."/>
            <person name="Chang D."/>
            <person name="Weber S."/>
            <person name="Shapiro B."/>
        </authorList>
    </citation>
    <scope>NUCLEOTIDE SEQUENCE [LARGE SCALE GENOMIC DNA]</scope>
    <source>
        <strain evidence="1">BTP2013</strain>
        <tissue evidence="1">Blood</tissue>
    </source>
</reference>
<dbReference type="AlphaFoldDB" id="A0A1V4K0C4"/>
<keyword evidence="2" id="KW-1185">Reference proteome</keyword>
<protein>
    <submittedName>
        <fullName evidence="1">Uncharacterized protein</fullName>
    </submittedName>
</protein>
<name>A0A1V4K0C4_PATFA</name>
<evidence type="ECO:0000313" key="2">
    <source>
        <dbReference type="Proteomes" id="UP000190648"/>
    </source>
</evidence>
<sequence length="95" mass="10394">MNGWIGCLRMGRLSSQRVVNGTCLLSLLRGWPREAASPAGSAAGAEVLDKWQQKADICIGVIVSLSGISNVWNMLHKLATSFQWVKELSWEAAEH</sequence>
<gene>
    <name evidence="1" type="ORF">AV530_014932</name>
</gene>
<comment type="caution">
    <text evidence="1">The sequence shown here is derived from an EMBL/GenBank/DDBJ whole genome shotgun (WGS) entry which is preliminary data.</text>
</comment>
<proteinExistence type="predicted"/>
<evidence type="ECO:0000313" key="1">
    <source>
        <dbReference type="EMBL" id="OPJ77908.1"/>
    </source>
</evidence>
<dbReference type="Proteomes" id="UP000190648">
    <property type="component" value="Unassembled WGS sequence"/>
</dbReference>
<dbReference type="EMBL" id="LSYS01005191">
    <property type="protein sequence ID" value="OPJ77908.1"/>
    <property type="molecule type" value="Genomic_DNA"/>
</dbReference>
<accession>A0A1V4K0C4</accession>